<feature type="chain" id="PRO_5026724287" evidence="1">
    <location>
        <begin position="26"/>
        <end position="200"/>
    </location>
</feature>
<organism evidence="2 3">
    <name type="scientific">Intestinirhabdus alba</name>
    <dbReference type="NCBI Taxonomy" id="2899544"/>
    <lineage>
        <taxon>Bacteria</taxon>
        <taxon>Pseudomonadati</taxon>
        <taxon>Pseudomonadota</taxon>
        <taxon>Gammaproteobacteria</taxon>
        <taxon>Enterobacterales</taxon>
        <taxon>Enterobacteriaceae</taxon>
        <taxon>Intestinirhabdus</taxon>
    </lineage>
</organism>
<evidence type="ECO:0000256" key="1">
    <source>
        <dbReference type="SAM" id="SignalP"/>
    </source>
</evidence>
<sequence>MRNKKPCLRPLTLLRWLAMIYSVVATGAAAAHLPWDIESDVAWYQRLASDKPAAFSVFPAALNSARQTNSFRIIADEVKTATALSESWVVLGEININAGDSVLCFISGEGSLLKKGHLNGRPLVGRRAIAAGQYDLLTGHIFREAGAADVILADGLVDGTLYYITAWHGGRLKRMAAYQPFSATNAPLKETIALLKRIGC</sequence>
<dbReference type="EMBL" id="WMJZ01000011">
    <property type="protein sequence ID" value="MTH46601.1"/>
    <property type="molecule type" value="Genomic_DNA"/>
</dbReference>
<evidence type="ECO:0000313" key="3">
    <source>
        <dbReference type="Proteomes" id="UP000477739"/>
    </source>
</evidence>
<comment type="caution">
    <text evidence="2">The sequence shown here is derived from an EMBL/GenBank/DDBJ whole genome shotgun (WGS) entry which is preliminary data.</text>
</comment>
<reference evidence="2 3" key="1">
    <citation type="submission" date="2019-11" db="EMBL/GenBank/DDBJ databases">
        <title>Escherichia alba sp. nov. isolated from the gut of plastic-eating superworms Zophobas atratus.</title>
        <authorList>
            <person name="Yang Y."/>
        </authorList>
    </citation>
    <scope>NUCLEOTIDE SEQUENCE [LARGE SCALE GENOMIC DNA]</scope>
    <source>
        <strain evidence="3">BIT-B35</strain>
    </source>
</reference>
<gene>
    <name evidence="2" type="ORF">GJV78_10140</name>
</gene>
<dbReference type="Proteomes" id="UP000477739">
    <property type="component" value="Unassembled WGS sequence"/>
</dbReference>
<evidence type="ECO:0000313" key="2">
    <source>
        <dbReference type="EMBL" id="MTH46601.1"/>
    </source>
</evidence>
<dbReference type="RefSeq" id="WP_155108223.1">
    <property type="nucleotide sequence ID" value="NZ_WMJZ01000011.1"/>
</dbReference>
<name>A0A6L6IIC5_9ENTR</name>
<dbReference type="AlphaFoldDB" id="A0A6L6IIC5"/>
<keyword evidence="3" id="KW-1185">Reference proteome</keyword>
<keyword evidence="1" id="KW-0732">Signal</keyword>
<proteinExistence type="predicted"/>
<protein>
    <submittedName>
        <fullName evidence="2">Uncharacterized protein</fullName>
    </submittedName>
</protein>
<accession>A0A6L6IIC5</accession>
<feature type="signal peptide" evidence="1">
    <location>
        <begin position="1"/>
        <end position="25"/>
    </location>
</feature>